<dbReference type="InterPro" id="IPR036259">
    <property type="entry name" value="MFS_trans_sf"/>
</dbReference>
<dbReference type="PhylomeDB" id="B3RUN1"/>
<dbReference type="STRING" id="10228.B3RUN1"/>
<keyword evidence="8" id="KW-1185">Reference proteome</keyword>
<dbReference type="InParanoid" id="B3RUN1"/>
<evidence type="ECO:0000256" key="6">
    <source>
        <dbReference type="SAM" id="Phobius"/>
    </source>
</evidence>
<keyword evidence="2" id="KW-0813">Transport</keyword>
<evidence type="ECO:0008006" key="9">
    <source>
        <dbReference type="Google" id="ProtNLM"/>
    </source>
</evidence>
<feature type="transmembrane region" description="Helical" evidence="6">
    <location>
        <begin position="182"/>
        <end position="205"/>
    </location>
</feature>
<dbReference type="eggNOG" id="KOG3574">
    <property type="taxonomic scope" value="Eukaryota"/>
</dbReference>
<dbReference type="GO" id="GO:0008521">
    <property type="term" value="F:acetyl-CoA transmembrane transporter activity"/>
    <property type="evidence" value="ECO:0007669"/>
    <property type="project" value="InterPro"/>
</dbReference>
<feature type="transmembrane region" description="Helical" evidence="6">
    <location>
        <begin position="287"/>
        <end position="320"/>
    </location>
</feature>
<dbReference type="SUPFAM" id="SSF103473">
    <property type="entry name" value="MFS general substrate transporter"/>
    <property type="match status" value="1"/>
</dbReference>
<dbReference type="Proteomes" id="UP000009022">
    <property type="component" value="Unassembled WGS sequence"/>
</dbReference>
<evidence type="ECO:0000313" key="8">
    <source>
        <dbReference type="Proteomes" id="UP000009022"/>
    </source>
</evidence>
<dbReference type="OMA" id="PFYVDMG"/>
<feature type="transmembrane region" description="Helical" evidence="6">
    <location>
        <begin position="261"/>
        <end position="281"/>
    </location>
</feature>
<dbReference type="KEGG" id="tad:TRIADDRAFT_14382"/>
<comment type="subcellular location">
    <subcellularLocation>
        <location evidence="1">Membrane</location>
        <topology evidence="1">Multi-pass membrane protein</topology>
    </subcellularLocation>
</comment>
<organism evidence="7 8">
    <name type="scientific">Trichoplax adhaerens</name>
    <name type="common">Trichoplax reptans</name>
    <dbReference type="NCBI Taxonomy" id="10228"/>
    <lineage>
        <taxon>Eukaryota</taxon>
        <taxon>Metazoa</taxon>
        <taxon>Placozoa</taxon>
        <taxon>Uniplacotomia</taxon>
        <taxon>Trichoplacea</taxon>
        <taxon>Trichoplacidae</taxon>
        <taxon>Trichoplax</taxon>
    </lineage>
</organism>
<keyword evidence="4 6" id="KW-1133">Transmembrane helix</keyword>
<feature type="non-terminal residue" evidence="7">
    <location>
        <position position="385"/>
    </location>
</feature>
<dbReference type="AlphaFoldDB" id="B3RUN1"/>
<dbReference type="PANTHER" id="PTHR12778">
    <property type="entry name" value="SOLUTE CARRIER FAMILY 33 ACETYL-COA TRANSPORTER -RELATED"/>
    <property type="match status" value="1"/>
</dbReference>
<dbReference type="FunCoup" id="B3RUN1">
    <property type="interactions" value="11"/>
</dbReference>
<feature type="transmembrane region" description="Helical" evidence="6">
    <location>
        <begin position="366"/>
        <end position="384"/>
    </location>
</feature>
<keyword evidence="5 6" id="KW-0472">Membrane</keyword>
<evidence type="ECO:0000256" key="3">
    <source>
        <dbReference type="ARBA" id="ARBA00022692"/>
    </source>
</evidence>
<gene>
    <name evidence="7" type="ORF">TRIADDRAFT_14382</name>
</gene>
<dbReference type="RefSeq" id="XP_002111882.1">
    <property type="nucleotide sequence ID" value="XM_002111846.1"/>
</dbReference>
<evidence type="ECO:0000313" key="7">
    <source>
        <dbReference type="EMBL" id="EDV25849.1"/>
    </source>
</evidence>
<dbReference type="GO" id="GO:0016020">
    <property type="term" value="C:membrane"/>
    <property type="evidence" value="ECO:0007669"/>
    <property type="project" value="UniProtKB-SubCell"/>
</dbReference>
<feature type="non-terminal residue" evidence="7">
    <location>
        <position position="1"/>
    </location>
</feature>
<dbReference type="InterPro" id="IPR024371">
    <property type="entry name" value="AcetylCoA_trans_1-like"/>
</dbReference>
<feature type="transmembrane region" description="Helical" evidence="6">
    <location>
        <begin position="141"/>
        <end position="161"/>
    </location>
</feature>
<evidence type="ECO:0000256" key="5">
    <source>
        <dbReference type="ARBA" id="ARBA00023136"/>
    </source>
</evidence>
<name>B3RUN1_TRIAD</name>
<dbReference type="EMBL" id="DS985244">
    <property type="protein sequence ID" value="EDV25849.1"/>
    <property type="molecule type" value="Genomic_DNA"/>
</dbReference>
<evidence type="ECO:0000256" key="1">
    <source>
        <dbReference type="ARBA" id="ARBA00004141"/>
    </source>
</evidence>
<accession>B3RUN1</accession>
<evidence type="ECO:0000256" key="2">
    <source>
        <dbReference type="ARBA" id="ARBA00022448"/>
    </source>
</evidence>
<reference evidence="7 8" key="1">
    <citation type="journal article" date="2008" name="Nature">
        <title>The Trichoplax genome and the nature of placozoans.</title>
        <authorList>
            <person name="Srivastava M."/>
            <person name="Begovic E."/>
            <person name="Chapman J."/>
            <person name="Putnam N.H."/>
            <person name="Hellsten U."/>
            <person name="Kawashima T."/>
            <person name="Kuo A."/>
            <person name="Mitros T."/>
            <person name="Salamov A."/>
            <person name="Carpenter M.L."/>
            <person name="Signorovitch A.Y."/>
            <person name="Moreno M.A."/>
            <person name="Kamm K."/>
            <person name="Grimwood J."/>
            <person name="Schmutz J."/>
            <person name="Shapiro H."/>
            <person name="Grigoriev I.V."/>
            <person name="Buss L.W."/>
            <person name="Schierwater B."/>
            <person name="Dellaporta S.L."/>
            <person name="Rokhsar D.S."/>
        </authorList>
    </citation>
    <scope>NUCLEOTIDE SEQUENCE [LARGE SCALE GENOMIC DNA]</scope>
    <source>
        <strain evidence="7 8">Grell-BS-1999</strain>
    </source>
</reference>
<dbReference type="Gene3D" id="1.20.1250.20">
    <property type="entry name" value="MFS general substrate transporter like domains"/>
    <property type="match status" value="2"/>
</dbReference>
<dbReference type="Pfam" id="PF13000">
    <property type="entry name" value="Acatn"/>
    <property type="match status" value="1"/>
</dbReference>
<dbReference type="GO" id="GO:0035348">
    <property type="term" value="P:acetyl-CoA transmembrane transport"/>
    <property type="evidence" value="ECO:0007669"/>
    <property type="project" value="InterPro"/>
</dbReference>
<dbReference type="GeneID" id="6752601"/>
<proteinExistence type="predicted"/>
<dbReference type="HOGENOM" id="CLU_029352_2_1_1"/>
<dbReference type="OrthoDB" id="6415790at2759"/>
<keyword evidence="3 6" id="KW-0812">Transmembrane</keyword>
<feature type="transmembrane region" description="Helical" evidence="6">
    <location>
        <begin position="18"/>
        <end position="38"/>
    </location>
</feature>
<dbReference type="CTD" id="6752601"/>
<evidence type="ECO:0000256" key="4">
    <source>
        <dbReference type="ARBA" id="ARBA00022989"/>
    </source>
</evidence>
<feature type="transmembrane region" description="Helical" evidence="6">
    <location>
        <begin position="341"/>
        <end position="360"/>
    </location>
</feature>
<dbReference type="InterPro" id="IPR004752">
    <property type="entry name" value="AmpG_permease/AT-1"/>
</dbReference>
<protein>
    <recommendedName>
        <fullName evidence="9">Major facilitator superfamily (MFS) profile domain-containing protein</fullName>
    </recommendedName>
</protein>
<sequence>LYFVQGIPYGFQKDFLPIYLRVGGFSLTKLGLLRLVWFPWLLKSLWSPWIDKISTPDKWLTILLTLMACNAWICRTVSANSVHLLTTLLTLLNFLTSLQDIVIDGITVASLSHAQLGAGNIVQIVGYKLGSLCASVIMIRLGWHTFFIILAVIYFSCAILAGSTSPIKNIHYPLSRKQLPKIATFIDSILQQFSAAWMLLFVTVYKLGEQAALSIFPLYLIDLGLSTEFVGVKIRILQEVFSVVGSLYGGWSLARIMLDYVCLRMLPITLIALMPCFVNILSRNESVGIAFFLLIIISVVSTLLACGLQLCSGIITSLTFTMMMQNAKKSPGHFYATHYSTLATAELAGKLFVMSLAGLIGDIVGYQIFFIFCFFACLLVIPLLL</sequence>
<dbReference type="PANTHER" id="PTHR12778:SF10">
    <property type="entry name" value="MAJOR FACILITATOR SUPERFAMILY DOMAIN-CONTAINING PROTEIN 3"/>
    <property type="match status" value="1"/>
</dbReference>